<name>A0A829WA38_9FIRM</name>
<comment type="caution">
    <text evidence="2">The sequence shown here is derived from an EMBL/GenBank/DDBJ whole genome shotgun (WGS) entry which is preliminary data.</text>
</comment>
<protein>
    <submittedName>
        <fullName evidence="2">Uncharacterized protein</fullName>
    </submittedName>
</protein>
<sequence length="46" mass="5292">MGKNNSKRKPRTEFAKMTSIMAKLDNQLKAEKEARKKTKADRKGVK</sequence>
<evidence type="ECO:0000313" key="2">
    <source>
        <dbReference type="EMBL" id="GEA37486.1"/>
    </source>
</evidence>
<organism evidence="2 3">
    <name type="scientific">Enterocloster clostridioformis</name>
    <dbReference type="NCBI Taxonomy" id="1531"/>
    <lineage>
        <taxon>Bacteria</taxon>
        <taxon>Bacillati</taxon>
        <taxon>Bacillota</taxon>
        <taxon>Clostridia</taxon>
        <taxon>Lachnospirales</taxon>
        <taxon>Lachnospiraceae</taxon>
        <taxon>Enterocloster</taxon>
    </lineage>
</organism>
<dbReference type="Proteomes" id="UP000315200">
    <property type="component" value="Unassembled WGS sequence"/>
</dbReference>
<proteinExistence type="predicted"/>
<dbReference type="EMBL" id="BJLB01000001">
    <property type="protein sequence ID" value="GEA37486.1"/>
    <property type="molecule type" value="Genomic_DNA"/>
</dbReference>
<accession>A0A829WA38</accession>
<reference evidence="2 3" key="1">
    <citation type="submission" date="2019-06" db="EMBL/GenBank/DDBJ databases">
        <title>Draft genome sequence of [Clostridium] clostridioforme NBRC 113352.</title>
        <authorList>
            <person name="Miura T."/>
            <person name="Furukawa M."/>
            <person name="Shimamura M."/>
            <person name="Ohyama Y."/>
            <person name="Yamazoe A."/>
            <person name="Kawasaki H."/>
        </authorList>
    </citation>
    <scope>NUCLEOTIDE SEQUENCE [LARGE SCALE GENOMIC DNA]</scope>
    <source>
        <strain evidence="2 3">NBRC 113352</strain>
    </source>
</reference>
<gene>
    <name evidence="2" type="ORF">Ccl03g_31990</name>
</gene>
<evidence type="ECO:0000313" key="3">
    <source>
        <dbReference type="Proteomes" id="UP000315200"/>
    </source>
</evidence>
<dbReference type="RefSeq" id="WP_002588628.1">
    <property type="nucleotide sequence ID" value="NZ_BJLB01000001.1"/>
</dbReference>
<dbReference type="AlphaFoldDB" id="A0A829WA38"/>
<evidence type="ECO:0000256" key="1">
    <source>
        <dbReference type="SAM" id="MobiDB-lite"/>
    </source>
</evidence>
<feature type="region of interest" description="Disordered" evidence="1">
    <location>
        <begin position="25"/>
        <end position="46"/>
    </location>
</feature>